<feature type="transmembrane region" description="Helical" evidence="6">
    <location>
        <begin position="458"/>
        <end position="476"/>
    </location>
</feature>
<feature type="transmembrane region" description="Helical" evidence="6">
    <location>
        <begin position="60"/>
        <end position="87"/>
    </location>
</feature>
<gene>
    <name evidence="8" type="ORF">MQH31_00050</name>
</gene>
<dbReference type="GO" id="GO:0055091">
    <property type="term" value="P:phospholipid homeostasis"/>
    <property type="evidence" value="ECO:0007669"/>
    <property type="project" value="TreeGrafter"/>
</dbReference>
<comment type="subcellular location">
    <subcellularLocation>
        <location evidence="1">Cell membrane</location>
        <topology evidence="1">Multi-pass membrane protein</topology>
    </subcellularLocation>
</comment>
<sequence>MKHARRYVGRYLMSMPVSLLFLCSVLVASGIAGTLFGPLSPITAQSWGADADSTIGSGRWWSIVSSLVMVDSPAQLIVVVFACLVILPQAERSLGHARLLLAMTVTGLLGVGLGVLLQWGGGRIGEWWSTDMNFAATLDPVIPIAGAALAASAFAGPLVRRRIRVWGFATLLVLALYGGTSADAYRLIAAVLGLFLGEILHERRARFNLHRSTHTETRTLVSLAVAISAIGPAISAASNGSGVLSLFGWIFGDPFPAIEDVRDACAQETVLACAHDQAFLAIHSPGSVVMLFVPLVLLLVSAYGLRQGKRAAWWLAIIMNVVLAVLSTVYVASALDQGDGSATASSIDIVEIIVWIGGPILIPVSVAVVLIVTRRNFRLVSTSRRIGQFWVVSGAALVALSASYFVVARATIDSFAPALEPGNLALGIPLRFVPVNFVLSRDVFFMSRDPLTQFVSQWMGPVFWAIVCVCLIRLLISTVVPADATMGQDTIRRFIRRGAGTYGFMATWDGNRYWFSDTTDSAVAYRLVGGVAITVSDPLCASGTERDAILEFIAYCDSQNWVVAFYSIHEEYLSYFDELGWSSVPVGVETLIDPLTLSLTGKSWQNVRTPLNRALKQGITAQWVTYADLSSDSQTQVRAISEQWVSEKALPEMGFTLGGLEQLKDPDVRLMLAVDADHRIQAITSWLPVYRDGAPVGWTLDFMRRADDSMPGIMEFLIASAALRMQKDGLATLSLSGAPLATMPPSAGEEPGTPTPLADFMNLVSRMLEPSYGFASLFRYKSKFHPSYRSLHLAYRDPLTLPLIGRSLANAYLPDLTTAQTMDLLRNTGAR</sequence>
<dbReference type="GO" id="GO:0016755">
    <property type="term" value="F:aminoacyltransferase activity"/>
    <property type="evidence" value="ECO:0007669"/>
    <property type="project" value="TreeGrafter"/>
</dbReference>
<dbReference type="Pfam" id="PF09924">
    <property type="entry name" value="LPG_synthase_C"/>
    <property type="match status" value="1"/>
</dbReference>
<accession>A0AA41QT87</accession>
<dbReference type="AlphaFoldDB" id="A0AA41QT87"/>
<feature type="transmembrane region" description="Helical" evidence="6">
    <location>
        <begin position="184"/>
        <end position="200"/>
    </location>
</feature>
<dbReference type="SUPFAM" id="SSF144091">
    <property type="entry name" value="Rhomboid-like"/>
    <property type="match status" value="1"/>
</dbReference>
<keyword evidence="9" id="KW-1185">Reference proteome</keyword>
<feature type="transmembrane region" description="Helical" evidence="6">
    <location>
        <begin position="286"/>
        <end position="305"/>
    </location>
</feature>
<evidence type="ECO:0000256" key="2">
    <source>
        <dbReference type="ARBA" id="ARBA00022475"/>
    </source>
</evidence>
<evidence type="ECO:0000256" key="6">
    <source>
        <dbReference type="SAM" id="Phobius"/>
    </source>
</evidence>
<organism evidence="8 9">
    <name type="scientific">Cryobacterium zhongshanensis</name>
    <dbReference type="NCBI Taxonomy" id="2928153"/>
    <lineage>
        <taxon>Bacteria</taxon>
        <taxon>Bacillati</taxon>
        <taxon>Actinomycetota</taxon>
        <taxon>Actinomycetes</taxon>
        <taxon>Micrococcales</taxon>
        <taxon>Microbacteriaceae</taxon>
        <taxon>Cryobacterium</taxon>
    </lineage>
</organism>
<proteinExistence type="predicted"/>
<evidence type="ECO:0000256" key="1">
    <source>
        <dbReference type="ARBA" id="ARBA00004651"/>
    </source>
</evidence>
<feature type="transmembrane region" description="Helical" evidence="6">
    <location>
        <begin position="312"/>
        <end position="332"/>
    </location>
</feature>
<comment type="caution">
    <text evidence="8">The sequence shown here is derived from an EMBL/GenBank/DDBJ whole genome shotgun (WGS) entry which is preliminary data.</text>
</comment>
<dbReference type="InterPro" id="IPR051211">
    <property type="entry name" value="PG_lysyltransferase"/>
</dbReference>
<dbReference type="PANTHER" id="PTHR34697">
    <property type="entry name" value="PHOSPHATIDYLGLYCEROL LYSYLTRANSFERASE"/>
    <property type="match status" value="1"/>
</dbReference>
<evidence type="ECO:0000256" key="4">
    <source>
        <dbReference type="ARBA" id="ARBA00022989"/>
    </source>
</evidence>
<protein>
    <submittedName>
        <fullName evidence="8">DUF2156 domain-containing protein</fullName>
    </submittedName>
</protein>
<reference evidence="8" key="1">
    <citation type="submission" date="2022-03" db="EMBL/GenBank/DDBJ databases">
        <title>Cryobacterium sp. nov. strain ZS14-85, isolated from Antarctic soil.</title>
        <authorList>
            <person name="Li J."/>
            <person name="Niu G."/>
        </authorList>
    </citation>
    <scope>NUCLEOTIDE SEQUENCE</scope>
    <source>
        <strain evidence="8">ZS14-85</strain>
    </source>
</reference>
<feature type="domain" description="Phosphatidylglycerol lysyltransferase C-terminal" evidence="7">
    <location>
        <begin position="499"/>
        <end position="795"/>
    </location>
</feature>
<dbReference type="GO" id="GO:0005886">
    <property type="term" value="C:plasma membrane"/>
    <property type="evidence" value="ECO:0007669"/>
    <property type="project" value="UniProtKB-SubCell"/>
</dbReference>
<feature type="transmembrane region" description="Helical" evidence="6">
    <location>
        <begin position="99"/>
        <end position="120"/>
    </location>
</feature>
<dbReference type="RefSeq" id="WP_243010481.1">
    <property type="nucleotide sequence ID" value="NZ_JALGAR010000001.1"/>
</dbReference>
<evidence type="ECO:0000256" key="5">
    <source>
        <dbReference type="ARBA" id="ARBA00023136"/>
    </source>
</evidence>
<feature type="transmembrane region" description="Helical" evidence="6">
    <location>
        <begin position="220"/>
        <end position="251"/>
    </location>
</feature>
<evidence type="ECO:0000259" key="7">
    <source>
        <dbReference type="Pfam" id="PF09924"/>
    </source>
</evidence>
<keyword evidence="4 6" id="KW-1133">Transmembrane helix</keyword>
<dbReference type="PANTHER" id="PTHR34697:SF2">
    <property type="entry name" value="PHOSPHATIDYLGLYCEROL LYSYLTRANSFERASE"/>
    <property type="match status" value="1"/>
</dbReference>
<keyword evidence="3 6" id="KW-0812">Transmembrane</keyword>
<dbReference type="InterPro" id="IPR035952">
    <property type="entry name" value="Rhomboid-like_sf"/>
</dbReference>
<feature type="transmembrane region" description="Helical" evidence="6">
    <location>
        <begin position="140"/>
        <end position="156"/>
    </location>
</feature>
<dbReference type="InterPro" id="IPR024320">
    <property type="entry name" value="LPG_synthase_C"/>
</dbReference>
<keyword evidence="2" id="KW-1003">Cell membrane</keyword>
<evidence type="ECO:0000256" key="3">
    <source>
        <dbReference type="ARBA" id="ARBA00022692"/>
    </source>
</evidence>
<feature type="transmembrane region" description="Helical" evidence="6">
    <location>
        <begin position="352"/>
        <end position="373"/>
    </location>
</feature>
<dbReference type="EMBL" id="JALGAR010000001">
    <property type="protein sequence ID" value="MCI4656209.1"/>
    <property type="molecule type" value="Genomic_DNA"/>
</dbReference>
<evidence type="ECO:0000313" key="9">
    <source>
        <dbReference type="Proteomes" id="UP001165341"/>
    </source>
</evidence>
<keyword evidence="5 6" id="KW-0472">Membrane</keyword>
<feature type="transmembrane region" description="Helical" evidence="6">
    <location>
        <begin position="389"/>
        <end position="412"/>
    </location>
</feature>
<evidence type="ECO:0000313" key="8">
    <source>
        <dbReference type="EMBL" id="MCI4656209.1"/>
    </source>
</evidence>
<feature type="transmembrane region" description="Helical" evidence="6">
    <location>
        <begin position="163"/>
        <end position="178"/>
    </location>
</feature>
<dbReference type="Proteomes" id="UP001165341">
    <property type="component" value="Unassembled WGS sequence"/>
</dbReference>
<name>A0AA41QT87_9MICO</name>